<proteinExistence type="predicted"/>
<name>A0ABR6F090_9SPHI</name>
<protein>
    <recommendedName>
        <fullName evidence="3">Lipoprotein</fullName>
    </recommendedName>
</protein>
<gene>
    <name evidence="1" type="ORF">GM920_18285</name>
</gene>
<sequence>MRCNNLQLTFLAILTLAIAGGCKKKPIDDLVSVSQKLKANTLAKPGKCQMV</sequence>
<dbReference type="EMBL" id="WNXC01000007">
    <property type="protein sequence ID" value="MBB2150851.1"/>
    <property type="molecule type" value="Genomic_DNA"/>
</dbReference>
<evidence type="ECO:0000313" key="1">
    <source>
        <dbReference type="EMBL" id="MBB2150851.1"/>
    </source>
</evidence>
<comment type="caution">
    <text evidence="1">The sequence shown here is derived from an EMBL/GenBank/DDBJ whole genome shotgun (WGS) entry which is preliminary data.</text>
</comment>
<evidence type="ECO:0000313" key="2">
    <source>
        <dbReference type="Proteomes" id="UP000636110"/>
    </source>
</evidence>
<keyword evidence="2" id="KW-1185">Reference proteome</keyword>
<dbReference type="PROSITE" id="PS51257">
    <property type="entry name" value="PROKAR_LIPOPROTEIN"/>
    <property type="match status" value="1"/>
</dbReference>
<evidence type="ECO:0008006" key="3">
    <source>
        <dbReference type="Google" id="ProtNLM"/>
    </source>
</evidence>
<accession>A0ABR6F090</accession>
<dbReference type="Proteomes" id="UP000636110">
    <property type="component" value="Unassembled WGS sequence"/>
</dbReference>
<dbReference type="RefSeq" id="WP_182960150.1">
    <property type="nucleotide sequence ID" value="NZ_WNXC01000007.1"/>
</dbReference>
<reference evidence="1 2" key="1">
    <citation type="submission" date="2019-11" db="EMBL/GenBank/DDBJ databases">
        <title>Description of Pedobacter sp. LMG 31462T.</title>
        <authorList>
            <person name="Carlier A."/>
            <person name="Qi S."/>
            <person name="Vandamme P."/>
        </authorList>
    </citation>
    <scope>NUCLEOTIDE SEQUENCE [LARGE SCALE GENOMIC DNA]</scope>
    <source>
        <strain evidence="1 2">LMG 31462</strain>
    </source>
</reference>
<organism evidence="1 2">
    <name type="scientific">Pedobacter gandavensis</name>
    <dbReference type="NCBI Taxonomy" id="2679963"/>
    <lineage>
        <taxon>Bacteria</taxon>
        <taxon>Pseudomonadati</taxon>
        <taxon>Bacteroidota</taxon>
        <taxon>Sphingobacteriia</taxon>
        <taxon>Sphingobacteriales</taxon>
        <taxon>Sphingobacteriaceae</taxon>
        <taxon>Pedobacter</taxon>
    </lineage>
</organism>